<dbReference type="EMBL" id="JOTN01000020">
    <property type="protein sequence ID" value="KEK17883.1"/>
    <property type="molecule type" value="Genomic_DNA"/>
</dbReference>
<feature type="chain" id="PRO_5001690812" evidence="1">
    <location>
        <begin position="27"/>
        <end position="184"/>
    </location>
</feature>
<keyword evidence="3" id="KW-1185">Reference proteome</keyword>
<evidence type="ECO:0000256" key="1">
    <source>
        <dbReference type="SAM" id="SignalP"/>
    </source>
</evidence>
<dbReference type="RefSeq" id="WP_034642230.1">
    <property type="nucleotide sequence ID" value="NZ_CBCSJC010000043.1"/>
</dbReference>
<dbReference type="AlphaFoldDB" id="A0A073K6K1"/>
<proteinExistence type="predicted"/>
<sequence length="184" mass="20456">MLKKLFVLVLSLFIAIPAFQPSVTHAAENDNKQETMTLYKGMELPNGELPLYAPNLSPDVMGLDPINSYVPGPEPCGTYCGWVRQTGYKYTADTSVPTLPAGFNLLKDSAARWIYAPIGDLFLAYDIAVYIDNLLANHRKSYGTIGIYKNPKAKQWVGLWTVFDASGRLVYSKYGWVSNKPINP</sequence>
<gene>
    <name evidence="2" type="ORF">BAMA_10365</name>
</gene>
<evidence type="ECO:0000313" key="2">
    <source>
        <dbReference type="EMBL" id="KEK17883.1"/>
    </source>
</evidence>
<name>A0A073K6K1_9BACI</name>
<dbReference type="Proteomes" id="UP000027822">
    <property type="component" value="Unassembled WGS sequence"/>
</dbReference>
<organism evidence="2 3">
    <name type="scientific">Bacillus manliponensis</name>
    <dbReference type="NCBI Taxonomy" id="574376"/>
    <lineage>
        <taxon>Bacteria</taxon>
        <taxon>Bacillati</taxon>
        <taxon>Bacillota</taxon>
        <taxon>Bacilli</taxon>
        <taxon>Bacillales</taxon>
        <taxon>Bacillaceae</taxon>
        <taxon>Bacillus</taxon>
        <taxon>Bacillus cereus group</taxon>
    </lineage>
</organism>
<accession>A0A073K6K1</accession>
<protein>
    <submittedName>
        <fullName evidence="2">Uncharacterized protein</fullName>
    </submittedName>
</protein>
<keyword evidence="1" id="KW-0732">Signal</keyword>
<feature type="signal peptide" evidence="1">
    <location>
        <begin position="1"/>
        <end position="26"/>
    </location>
</feature>
<evidence type="ECO:0000313" key="3">
    <source>
        <dbReference type="Proteomes" id="UP000027822"/>
    </source>
</evidence>
<comment type="caution">
    <text evidence="2">The sequence shown here is derived from an EMBL/GenBank/DDBJ whole genome shotgun (WGS) entry which is preliminary data.</text>
</comment>
<reference evidence="2 3" key="1">
    <citation type="submission" date="2014-06" db="EMBL/GenBank/DDBJ databases">
        <title>Draft genome sequence of Bacillus manliponensis JCM 15802 (MCCC 1A00708).</title>
        <authorList>
            <person name="Lai Q."/>
            <person name="Liu Y."/>
            <person name="Shao Z."/>
        </authorList>
    </citation>
    <scope>NUCLEOTIDE SEQUENCE [LARGE SCALE GENOMIC DNA]</scope>
    <source>
        <strain evidence="2 3">JCM 15802</strain>
    </source>
</reference>